<reference evidence="1 2" key="2">
    <citation type="journal article" date="2022" name="Mol. Ecol. Resour.">
        <title>The genomes of chicory, endive, great burdock and yacon provide insights into Asteraceae paleo-polyploidization history and plant inulin production.</title>
        <authorList>
            <person name="Fan W."/>
            <person name="Wang S."/>
            <person name="Wang H."/>
            <person name="Wang A."/>
            <person name="Jiang F."/>
            <person name="Liu H."/>
            <person name="Zhao H."/>
            <person name="Xu D."/>
            <person name="Zhang Y."/>
        </authorList>
    </citation>
    <scope>NUCLEOTIDE SEQUENCE [LARGE SCALE GENOMIC DNA]</scope>
    <source>
        <strain evidence="2">cv. Yunnan</strain>
        <tissue evidence="1">Leaves</tissue>
    </source>
</reference>
<accession>A0ACB9K3J2</accession>
<organism evidence="1 2">
    <name type="scientific">Smallanthus sonchifolius</name>
    <dbReference type="NCBI Taxonomy" id="185202"/>
    <lineage>
        <taxon>Eukaryota</taxon>
        <taxon>Viridiplantae</taxon>
        <taxon>Streptophyta</taxon>
        <taxon>Embryophyta</taxon>
        <taxon>Tracheophyta</taxon>
        <taxon>Spermatophyta</taxon>
        <taxon>Magnoliopsida</taxon>
        <taxon>eudicotyledons</taxon>
        <taxon>Gunneridae</taxon>
        <taxon>Pentapetalae</taxon>
        <taxon>asterids</taxon>
        <taxon>campanulids</taxon>
        <taxon>Asterales</taxon>
        <taxon>Asteraceae</taxon>
        <taxon>Asteroideae</taxon>
        <taxon>Heliantheae alliance</taxon>
        <taxon>Millerieae</taxon>
        <taxon>Smallanthus</taxon>
    </lineage>
</organism>
<dbReference type="EMBL" id="CM042018">
    <property type="protein sequence ID" value="KAI3826891.1"/>
    <property type="molecule type" value="Genomic_DNA"/>
</dbReference>
<dbReference type="Proteomes" id="UP001056120">
    <property type="component" value="Linkage Group LG01"/>
</dbReference>
<evidence type="ECO:0000313" key="2">
    <source>
        <dbReference type="Proteomes" id="UP001056120"/>
    </source>
</evidence>
<sequence length="385" mass="43149">MAELKLFSPLMVVLYVFTAAHLCSAGRSRSSSMEKVESPDGDIIDYVHISHQHAFDHPLLKNHTIKTRPNYYPNWVKDYNIKSNASKVEPLTSSSSEAITQLWHSNGKCPKGTIPVIKTKKEDVLRADSVKSYGKRSFLVAQPGSIDPELTDVRNHHEYAIAITEGLYYGAKATFNLWNPMVQENNEFSLGQLWISRGSNSNLNTIEAGWHSDDYQRTGCYNLICPGFIQTNNEIVIGGNISPTSQIDGSQYEITILIWKDGREGDWWMQLGDEKVIGYWPASLFSDLSDSAPQIQWGGEVINLGVNRHHTTTQMGSGHFPVEGFGKASYIRNIETVDEFNTLSSPKDLNTYTPQQSCYDIVKGINENWGSHFFYGGPGQNQNCP</sequence>
<name>A0ACB9K3J2_9ASTR</name>
<evidence type="ECO:0000313" key="1">
    <source>
        <dbReference type="EMBL" id="KAI3826891.1"/>
    </source>
</evidence>
<reference evidence="2" key="1">
    <citation type="journal article" date="2022" name="Mol. Ecol. Resour.">
        <title>The genomes of chicory, endive, great burdock and yacon provide insights into Asteraceae palaeo-polyploidization history and plant inulin production.</title>
        <authorList>
            <person name="Fan W."/>
            <person name="Wang S."/>
            <person name="Wang H."/>
            <person name="Wang A."/>
            <person name="Jiang F."/>
            <person name="Liu H."/>
            <person name="Zhao H."/>
            <person name="Xu D."/>
            <person name="Zhang Y."/>
        </authorList>
    </citation>
    <scope>NUCLEOTIDE SEQUENCE [LARGE SCALE GENOMIC DNA]</scope>
    <source>
        <strain evidence="2">cv. Yunnan</strain>
    </source>
</reference>
<keyword evidence="2" id="KW-1185">Reference proteome</keyword>
<gene>
    <name evidence="1" type="ORF">L1987_00951</name>
</gene>
<comment type="caution">
    <text evidence="1">The sequence shown here is derived from an EMBL/GenBank/DDBJ whole genome shotgun (WGS) entry which is preliminary data.</text>
</comment>
<protein>
    <submittedName>
        <fullName evidence="1">Uncharacterized protein</fullName>
    </submittedName>
</protein>
<proteinExistence type="predicted"/>